<dbReference type="SMART" id="SM00342">
    <property type="entry name" value="HTH_ARAC"/>
    <property type="match status" value="1"/>
</dbReference>
<dbReference type="PROSITE" id="PS01124">
    <property type="entry name" value="HTH_ARAC_FAMILY_2"/>
    <property type="match status" value="1"/>
</dbReference>
<evidence type="ECO:0000256" key="1">
    <source>
        <dbReference type="ARBA" id="ARBA00023015"/>
    </source>
</evidence>
<dbReference type="GO" id="GO:0003700">
    <property type="term" value="F:DNA-binding transcription factor activity"/>
    <property type="evidence" value="ECO:0007669"/>
    <property type="project" value="InterPro"/>
</dbReference>
<dbReference type="GO" id="GO:0005829">
    <property type="term" value="C:cytosol"/>
    <property type="evidence" value="ECO:0007669"/>
    <property type="project" value="TreeGrafter"/>
</dbReference>
<keyword evidence="1" id="KW-0805">Transcription regulation</keyword>
<gene>
    <name evidence="5" type="ORF">VCHENC02_1551</name>
</gene>
<evidence type="ECO:0000256" key="3">
    <source>
        <dbReference type="ARBA" id="ARBA00023163"/>
    </source>
</evidence>
<dbReference type="GO" id="GO:0000976">
    <property type="term" value="F:transcription cis-regulatory region binding"/>
    <property type="evidence" value="ECO:0007669"/>
    <property type="project" value="TreeGrafter"/>
</dbReference>
<organism evidence="5 6">
    <name type="scientific">Vibrio harveyi</name>
    <name type="common">Beneckea harveyi</name>
    <dbReference type="NCBI Taxonomy" id="669"/>
    <lineage>
        <taxon>Bacteria</taxon>
        <taxon>Pseudomonadati</taxon>
        <taxon>Pseudomonadota</taxon>
        <taxon>Gammaproteobacteria</taxon>
        <taxon>Vibrionales</taxon>
        <taxon>Vibrionaceae</taxon>
        <taxon>Vibrio</taxon>
    </lineage>
</organism>
<dbReference type="PANTHER" id="PTHR47894">
    <property type="entry name" value="HTH-TYPE TRANSCRIPTIONAL REGULATOR GADX"/>
    <property type="match status" value="1"/>
</dbReference>
<keyword evidence="3" id="KW-0804">Transcription</keyword>
<dbReference type="Pfam" id="PF12833">
    <property type="entry name" value="HTH_18"/>
    <property type="match status" value="1"/>
</dbReference>
<dbReference type="PANTHER" id="PTHR47894:SF1">
    <property type="entry name" value="HTH-TYPE TRANSCRIPTIONAL REGULATOR VQSM"/>
    <property type="match status" value="1"/>
</dbReference>
<name>A0A454D2R5_VIBHA</name>
<accession>A0A454D2R5</accession>
<evidence type="ECO:0000313" key="5">
    <source>
        <dbReference type="EMBL" id="EKM32945.1"/>
    </source>
</evidence>
<feature type="domain" description="HTH araC/xylS-type" evidence="4">
    <location>
        <begin position="169"/>
        <end position="270"/>
    </location>
</feature>
<dbReference type="Gene3D" id="1.10.10.60">
    <property type="entry name" value="Homeodomain-like"/>
    <property type="match status" value="1"/>
</dbReference>
<dbReference type="Gene3D" id="2.60.40.2440">
    <property type="entry name" value="Carbohydrate binding type-21 domain"/>
    <property type="match status" value="1"/>
</dbReference>
<dbReference type="Proteomes" id="UP000008367">
    <property type="component" value="Unassembled WGS sequence"/>
</dbReference>
<proteinExistence type="predicted"/>
<evidence type="ECO:0000259" key="4">
    <source>
        <dbReference type="PROSITE" id="PS01124"/>
    </source>
</evidence>
<protein>
    <submittedName>
        <fullName evidence="5">Bacterial regulatory helix-turn-helix s, AraC family protein</fullName>
    </submittedName>
</protein>
<dbReference type="InterPro" id="IPR018060">
    <property type="entry name" value="HTH_AraC"/>
</dbReference>
<keyword evidence="2" id="KW-0238">DNA-binding</keyword>
<reference evidence="5 6" key="1">
    <citation type="submission" date="2012-10" db="EMBL/GenBank/DDBJ databases">
        <title>Genome sequence of Vibrio Cholerae HENC-02.</title>
        <authorList>
            <person name="Eppinger M."/>
            <person name="Hasan N.A."/>
            <person name="Sengamalay N."/>
            <person name="Hine E."/>
            <person name="Su Q."/>
            <person name="Daugherty S.C."/>
            <person name="Young S."/>
            <person name="Sadzewicz L."/>
            <person name="Tallon L."/>
            <person name="Cebula T.A."/>
            <person name="Ravel J."/>
            <person name="Colwell R.R."/>
        </authorList>
    </citation>
    <scope>NUCLEOTIDE SEQUENCE [LARGE SCALE GENOMIC DNA]</scope>
    <source>
        <strain evidence="5 6">HENC-02</strain>
    </source>
</reference>
<dbReference type="EMBL" id="AJSR01000500">
    <property type="protein sequence ID" value="EKM32945.1"/>
    <property type="molecule type" value="Genomic_DNA"/>
</dbReference>
<dbReference type="InterPro" id="IPR009057">
    <property type="entry name" value="Homeodomain-like_sf"/>
</dbReference>
<dbReference type="STRING" id="669.AL538_18125"/>
<dbReference type="AlphaFoldDB" id="A0A454D2R5"/>
<sequence>MSPLLCYRTTFMLPQDNIITPFLCKKLGHNHLRITGEYWHIEKLVALQCMMLQEAPTLREGLLWWSKTVSLFDRRLYIVFEHNDNQVQMRLECRATEMPSWAESVYDLLLMQLEQLGLSESVRIQFYNQDLYSAHLKLEDKTNPNQNSVVFDLVKHVYLLLSHQPIEQPELLSVLNALFVKNSNYALKLEQAALQLGVSKRTLQRRLQEKQMSYSQCVDFAKKKHALALLADTQLTTQQIAYQLGYEEPSNFHRTFRRWYPFSPMQYRQQCLDNRTHLNNQPIRLYYAKANTLADNDIDQPVGKIWMEVDNIAFEKVVSVECRDRDGAWRRYPAFFERFLNNGTELWATTELPVAHPLTFRLCYEVDGERYIDNNHQRDYVVSKGLLIGATEYIVPTRQLIQLGTQYTLFVELACRLKDVAKIDCYVGDAPAPHAMSQTQNAEDYTCWALQLPLTQTAKQCRFRLYDHSGNELAKDHYPIQYPIVQPLS</sequence>
<dbReference type="SUPFAM" id="SSF46689">
    <property type="entry name" value="Homeodomain-like"/>
    <property type="match status" value="1"/>
</dbReference>
<comment type="caution">
    <text evidence="5">The sequence shown here is derived from an EMBL/GenBank/DDBJ whole genome shotgun (WGS) entry which is preliminary data.</text>
</comment>
<evidence type="ECO:0000313" key="6">
    <source>
        <dbReference type="Proteomes" id="UP000008367"/>
    </source>
</evidence>
<evidence type="ECO:0000256" key="2">
    <source>
        <dbReference type="ARBA" id="ARBA00023125"/>
    </source>
</evidence>
<dbReference type="InterPro" id="IPR038175">
    <property type="entry name" value="CBM21_dom_sf"/>
</dbReference>